<reference evidence="2 3" key="1">
    <citation type="submission" date="2024-07" db="EMBL/GenBank/DDBJ databases">
        <authorList>
            <person name="Pitt A."/>
            <person name="Hahn M.W."/>
        </authorList>
    </citation>
    <scope>NUCLEOTIDE SEQUENCE [LARGE SCALE GENOMIC DNA]</scope>
    <source>
        <strain evidence="2 3">2-BAHN-186B</strain>
    </source>
</reference>
<dbReference type="InterPro" id="IPR034660">
    <property type="entry name" value="DinB/YfiT-like"/>
</dbReference>
<dbReference type="RefSeq" id="WP_406800929.1">
    <property type="nucleotide sequence ID" value="NZ_JBEWZF010000003.1"/>
</dbReference>
<organism evidence="2 3">
    <name type="scientific">Aquirufa novilacunae</name>
    <dbReference type="NCBI Taxonomy" id="3139305"/>
    <lineage>
        <taxon>Bacteria</taxon>
        <taxon>Pseudomonadati</taxon>
        <taxon>Bacteroidota</taxon>
        <taxon>Cytophagia</taxon>
        <taxon>Cytophagales</taxon>
        <taxon>Flectobacillaceae</taxon>
        <taxon>Aquirufa</taxon>
    </lineage>
</organism>
<dbReference type="EMBL" id="JBEWZF010000003">
    <property type="protein sequence ID" value="MFL0299214.1"/>
    <property type="molecule type" value="Genomic_DNA"/>
</dbReference>
<dbReference type="InterPro" id="IPR024775">
    <property type="entry name" value="DinB-like"/>
</dbReference>
<dbReference type="SUPFAM" id="SSF109854">
    <property type="entry name" value="DinB/YfiT-like putative metalloenzymes"/>
    <property type="match status" value="1"/>
</dbReference>
<evidence type="ECO:0000313" key="3">
    <source>
        <dbReference type="Proteomes" id="UP001623553"/>
    </source>
</evidence>
<proteinExistence type="predicted"/>
<dbReference type="Pfam" id="PF12867">
    <property type="entry name" value="DinB_2"/>
    <property type="match status" value="1"/>
</dbReference>
<keyword evidence="3" id="KW-1185">Reference proteome</keyword>
<gene>
    <name evidence="2" type="ORF">AAE961_10060</name>
</gene>
<dbReference type="Proteomes" id="UP001623553">
    <property type="component" value="Unassembled WGS sequence"/>
</dbReference>
<dbReference type="Gene3D" id="1.20.120.450">
    <property type="entry name" value="dinb family like domain"/>
    <property type="match status" value="1"/>
</dbReference>
<accession>A0ABW8U3P8</accession>
<evidence type="ECO:0000313" key="2">
    <source>
        <dbReference type="EMBL" id="MFL0299214.1"/>
    </source>
</evidence>
<protein>
    <submittedName>
        <fullName evidence="2">DinB family protein</fullName>
    </submittedName>
</protein>
<feature type="domain" description="DinB-like" evidence="1">
    <location>
        <begin position="26"/>
        <end position="145"/>
    </location>
</feature>
<sequence length="151" mass="17289">MQKLSNLIDELASYIPQLEARNEAVSASSVGWQIEHSLLVISSVIEGVKRSDPSKYKWSFRPIKYLIFWRGKIPRGKIGAPKIVIPGEITQDTLQAHIALCRQRLDELEQLGAGHYFTHPFFGDLRMADTLSFLFIHTEHHLKIIRDMLAH</sequence>
<evidence type="ECO:0000259" key="1">
    <source>
        <dbReference type="Pfam" id="PF12867"/>
    </source>
</evidence>
<comment type="caution">
    <text evidence="2">The sequence shown here is derived from an EMBL/GenBank/DDBJ whole genome shotgun (WGS) entry which is preliminary data.</text>
</comment>
<name>A0ABW8U3P8_9BACT</name>